<keyword evidence="7 8" id="KW-0472">Membrane</keyword>
<dbReference type="PANTHER" id="PTHR42929:SF1">
    <property type="entry name" value="INNER MEMBRANE ABC TRANSPORTER PERMEASE PROTEIN YDCU-RELATED"/>
    <property type="match status" value="1"/>
</dbReference>
<dbReference type="InterPro" id="IPR035906">
    <property type="entry name" value="MetI-like_sf"/>
</dbReference>
<dbReference type="RefSeq" id="WP_097277483.1">
    <property type="nucleotide sequence ID" value="NZ_OCNJ01000001.1"/>
</dbReference>
<dbReference type="EMBL" id="OCNJ01000001">
    <property type="protein sequence ID" value="SOD90637.1"/>
    <property type="molecule type" value="Genomic_DNA"/>
</dbReference>
<dbReference type="SUPFAM" id="SSF161098">
    <property type="entry name" value="MetI-like"/>
    <property type="match status" value="1"/>
</dbReference>
<feature type="transmembrane region" description="Helical" evidence="8">
    <location>
        <begin position="135"/>
        <end position="158"/>
    </location>
</feature>
<reference evidence="12" key="1">
    <citation type="submission" date="2017-09" db="EMBL/GenBank/DDBJ databases">
        <authorList>
            <person name="Varghese N."/>
            <person name="Submissions S."/>
        </authorList>
    </citation>
    <scope>NUCLEOTIDE SEQUENCE [LARGE SCALE GENOMIC DNA]</scope>
    <source>
        <strain evidence="12">USBA 140</strain>
    </source>
</reference>
<comment type="subcellular location">
    <subcellularLocation>
        <location evidence="1 8">Cell membrane</location>
        <topology evidence="1 8">Multi-pass membrane protein</topology>
    </subcellularLocation>
</comment>
<feature type="transmembrane region" description="Helical" evidence="8">
    <location>
        <begin position="295"/>
        <end position="315"/>
    </location>
</feature>
<dbReference type="PROSITE" id="PS50928">
    <property type="entry name" value="ABC_TM1"/>
    <property type="match status" value="1"/>
</dbReference>
<evidence type="ECO:0000256" key="7">
    <source>
        <dbReference type="ARBA" id="ARBA00023136"/>
    </source>
</evidence>
<accession>A0A286G515</accession>
<feature type="transmembrane region" description="Helical" evidence="8">
    <location>
        <begin position="268"/>
        <end position="289"/>
    </location>
</feature>
<dbReference type="PANTHER" id="PTHR42929">
    <property type="entry name" value="INNER MEMBRANE ABC TRANSPORTER PERMEASE PROTEIN YDCU-RELATED-RELATED"/>
    <property type="match status" value="1"/>
</dbReference>
<evidence type="ECO:0000313" key="11">
    <source>
        <dbReference type="EMBL" id="SOD90637.1"/>
    </source>
</evidence>
<dbReference type="CDD" id="cd06261">
    <property type="entry name" value="TM_PBP2"/>
    <property type="match status" value="1"/>
</dbReference>
<keyword evidence="12" id="KW-1185">Reference proteome</keyword>
<evidence type="ECO:0000256" key="4">
    <source>
        <dbReference type="ARBA" id="ARBA00022475"/>
    </source>
</evidence>
<evidence type="ECO:0000256" key="2">
    <source>
        <dbReference type="ARBA" id="ARBA00007069"/>
    </source>
</evidence>
<gene>
    <name evidence="11" type="ORF">SAMN05421508_101609</name>
</gene>
<evidence type="ECO:0000259" key="10">
    <source>
        <dbReference type="PROSITE" id="PS50928"/>
    </source>
</evidence>
<protein>
    <submittedName>
        <fullName evidence="11">Putative spermidine/putrescine transport system permease protein</fullName>
    </submittedName>
</protein>
<keyword evidence="3 8" id="KW-0813">Transport</keyword>
<dbReference type="Proteomes" id="UP000219621">
    <property type="component" value="Unassembled WGS sequence"/>
</dbReference>
<evidence type="ECO:0000256" key="8">
    <source>
        <dbReference type="RuleBase" id="RU363032"/>
    </source>
</evidence>
<dbReference type="OrthoDB" id="9807047at2"/>
<evidence type="ECO:0000256" key="5">
    <source>
        <dbReference type="ARBA" id="ARBA00022692"/>
    </source>
</evidence>
<dbReference type="Gene3D" id="1.10.3720.10">
    <property type="entry name" value="MetI-like"/>
    <property type="match status" value="1"/>
</dbReference>
<dbReference type="GO" id="GO:0005886">
    <property type="term" value="C:plasma membrane"/>
    <property type="evidence" value="ECO:0007669"/>
    <property type="project" value="UniProtKB-SubCell"/>
</dbReference>
<name>A0A286G515_9PROT</name>
<evidence type="ECO:0000313" key="12">
    <source>
        <dbReference type="Proteomes" id="UP000219621"/>
    </source>
</evidence>
<dbReference type="Pfam" id="PF00528">
    <property type="entry name" value="BPD_transp_1"/>
    <property type="match status" value="1"/>
</dbReference>
<dbReference type="InterPro" id="IPR000515">
    <property type="entry name" value="MetI-like"/>
</dbReference>
<dbReference type="GO" id="GO:0055085">
    <property type="term" value="P:transmembrane transport"/>
    <property type="evidence" value="ECO:0007669"/>
    <property type="project" value="InterPro"/>
</dbReference>
<comment type="similarity">
    <text evidence="2">Belongs to the binding-protein-dependent transport system permease family. CysTW subfamily.</text>
</comment>
<feature type="region of interest" description="Disordered" evidence="9">
    <location>
        <begin position="1"/>
        <end position="22"/>
    </location>
</feature>
<feature type="transmembrane region" description="Helical" evidence="8">
    <location>
        <begin position="164"/>
        <end position="184"/>
    </location>
</feature>
<sequence>MTARSQPHPLGQAEPQVRPARTRSLSRRLSGWLYGRRGLFLLILLLPPLLWLGVVYVGSLFALLLNSFFAIDPFSGMVVPEFTLATWAELFTLANFDIIVRTVTMAAVVTVAAALIGFPLAYYMARYAGPRMKAVLYLGVMLPLWSSYLVRLYAWKLILAKEGILSWAAGATGTTWLLDGILGLPVIGGPSLSVSYLGMFLVFLYIWLPFMILPIQAALERVPKNLLDASSDLGARPGLTFRKVILPLAFPGVVAGSIFTFSLTLGDYIIPGVIGASRLFIGQAVYMHQGTAGNIPLAAAFSVVPIVIMAIYLTAAKRLGAFDAL</sequence>
<feature type="transmembrane region" description="Helical" evidence="8">
    <location>
        <begin position="98"/>
        <end position="123"/>
    </location>
</feature>
<keyword evidence="6 8" id="KW-1133">Transmembrane helix</keyword>
<feature type="domain" description="ABC transmembrane type-1" evidence="10">
    <location>
        <begin position="99"/>
        <end position="316"/>
    </location>
</feature>
<evidence type="ECO:0000256" key="1">
    <source>
        <dbReference type="ARBA" id="ARBA00004651"/>
    </source>
</evidence>
<keyword evidence="5 8" id="KW-0812">Transmembrane</keyword>
<evidence type="ECO:0000256" key="9">
    <source>
        <dbReference type="SAM" id="MobiDB-lite"/>
    </source>
</evidence>
<keyword evidence="4" id="KW-1003">Cell membrane</keyword>
<dbReference type="AlphaFoldDB" id="A0A286G515"/>
<evidence type="ECO:0000256" key="6">
    <source>
        <dbReference type="ARBA" id="ARBA00022989"/>
    </source>
</evidence>
<organism evidence="11 12">
    <name type="scientific">Caenispirillum bisanense</name>
    <dbReference type="NCBI Taxonomy" id="414052"/>
    <lineage>
        <taxon>Bacteria</taxon>
        <taxon>Pseudomonadati</taxon>
        <taxon>Pseudomonadota</taxon>
        <taxon>Alphaproteobacteria</taxon>
        <taxon>Rhodospirillales</taxon>
        <taxon>Novispirillaceae</taxon>
        <taxon>Caenispirillum</taxon>
    </lineage>
</organism>
<evidence type="ECO:0000256" key="3">
    <source>
        <dbReference type="ARBA" id="ARBA00022448"/>
    </source>
</evidence>
<feature type="transmembrane region" description="Helical" evidence="8">
    <location>
        <begin position="38"/>
        <end position="71"/>
    </location>
</feature>
<feature type="transmembrane region" description="Helical" evidence="8">
    <location>
        <begin position="196"/>
        <end position="219"/>
    </location>
</feature>
<proteinExistence type="inferred from homology"/>